<proteinExistence type="predicted"/>
<reference evidence="3" key="3">
    <citation type="submission" date="2024-03" db="EMBL/GenBank/DDBJ databases">
        <authorList>
            <person name="Bromfield E.S.P."/>
            <person name="Cloutier S."/>
        </authorList>
    </citation>
    <scope>NUCLEOTIDE SEQUENCE</scope>
    <source>
        <strain evidence="3">5S5</strain>
    </source>
</reference>
<dbReference type="Proteomes" id="UP001432046">
    <property type="component" value="Chromosome"/>
</dbReference>
<evidence type="ECO:0000313" key="3">
    <source>
        <dbReference type="EMBL" id="WXC79190.1"/>
    </source>
</evidence>
<feature type="signal peptide" evidence="1">
    <location>
        <begin position="1"/>
        <end position="18"/>
    </location>
</feature>
<reference evidence="2" key="1">
    <citation type="submission" date="2020-06" db="EMBL/GenBank/DDBJ databases">
        <title>Whole Genome Sequence of Bradyrhizobium sp. Strain 1S1.</title>
        <authorList>
            <person name="Bromfield E.S.P."/>
            <person name="Cloutier S."/>
        </authorList>
    </citation>
    <scope>NUCLEOTIDE SEQUENCE [LARGE SCALE GENOMIC DNA]</scope>
    <source>
        <strain evidence="2">1S1</strain>
    </source>
</reference>
<dbReference type="AlphaFoldDB" id="A0A973VVF7"/>
<dbReference type="EMBL" id="CP147711">
    <property type="protein sequence ID" value="WXC79190.1"/>
    <property type="molecule type" value="Genomic_DNA"/>
</dbReference>
<dbReference type="EMBL" id="JAAOLE020000001">
    <property type="protein sequence ID" value="NVI42324.1"/>
    <property type="molecule type" value="Genomic_DNA"/>
</dbReference>
<protein>
    <submittedName>
        <fullName evidence="2">Uncharacterized protein</fullName>
    </submittedName>
</protein>
<gene>
    <name evidence="2" type="ORF">HAP48_004265</name>
    <name evidence="3" type="ORF">WDK88_39420</name>
</gene>
<feature type="chain" id="PRO_5037124948" evidence="1">
    <location>
        <begin position="19"/>
        <end position="92"/>
    </location>
</feature>
<organism evidence="2">
    <name type="scientific">Bradyrhizobium septentrionale</name>
    <dbReference type="NCBI Taxonomy" id="1404411"/>
    <lineage>
        <taxon>Bacteria</taxon>
        <taxon>Pseudomonadati</taxon>
        <taxon>Pseudomonadota</taxon>
        <taxon>Alphaproteobacteria</taxon>
        <taxon>Hyphomicrobiales</taxon>
        <taxon>Nitrobacteraceae</taxon>
        <taxon>Bradyrhizobium</taxon>
    </lineage>
</organism>
<sequence>MKFVPLAAFLILACQVIACHGAAAQTSGCSAISNANDRLTCYDKAAAITGGSPDKGKTALSDPSAKRGSVVEMLADENAKLNAKLKTICRGC</sequence>
<evidence type="ECO:0000313" key="2">
    <source>
        <dbReference type="EMBL" id="NVI42324.1"/>
    </source>
</evidence>
<evidence type="ECO:0000313" key="4">
    <source>
        <dbReference type="Proteomes" id="UP001432046"/>
    </source>
</evidence>
<evidence type="ECO:0000256" key="1">
    <source>
        <dbReference type="SAM" id="SignalP"/>
    </source>
</evidence>
<name>A0A973VVF7_9BRAD</name>
<keyword evidence="4" id="KW-1185">Reference proteome</keyword>
<accession>A0A973VVF7</accession>
<reference evidence="3" key="2">
    <citation type="journal article" date="2021" name="Int. J. Syst. Evol. Microbiol.">
        <title>Bradyrhizobium septentrionale sp. nov. (sv. septentrionale) and Bradyrhizobium quebecense sp. nov. (sv. septentrionale) associated with legumes native to Canada possess rearranged symbiosis genes and numerous insertion sequences.</title>
        <authorList>
            <person name="Bromfield E.S.P."/>
            <person name="Cloutier S."/>
        </authorList>
    </citation>
    <scope>NUCLEOTIDE SEQUENCE</scope>
    <source>
        <strain evidence="3">5S5</strain>
    </source>
</reference>
<keyword evidence="1" id="KW-0732">Signal</keyword>
<dbReference type="RefSeq" id="WP_166210757.1">
    <property type="nucleotide sequence ID" value="NZ_CP088285.1"/>
</dbReference>